<name>A0ABQ9X0H0_9EUKA</name>
<dbReference type="Proteomes" id="UP001281761">
    <property type="component" value="Unassembled WGS sequence"/>
</dbReference>
<organism evidence="1 2">
    <name type="scientific">Blattamonas nauphoetae</name>
    <dbReference type="NCBI Taxonomy" id="2049346"/>
    <lineage>
        <taxon>Eukaryota</taxon>
        <taxon>Metamonada</taxon>
        <taxon>Preaxostyla</taxon>
        <taxon>Oxymonadida</taxon>
        <taxon>Blattamonas</taxon>
    </lineage>
</organism>
<accession>A0ABQ9X0H0</accession>
<sequence length="238" mass="27280">MKRKRMKIAAISEQVHLEDDKISLPISITSDWRLVLQDSIVMEDLHKGCISLFDDIDSEMDLSATEMNHAVCFLEYAILHVKYRRYPHNQLLETIFSKAERPHTKLTSTLLKLVCHPFDPLRTVTLSFLDVHFSKSTVHFDIAKAMIELLPQLFKTLRPREIPFNEITIDFHRHLTSILDNVFGLPSATVEAIPSPTRELAFHPSSTHSSPHLSHNLRSIQLLSPLPSQRLANLFLDS</sequence>
<dbReference type="EMBL" id="JARBJD010000266">
    <property type="protein sequence ID" value="KAK2945276.1"/>
    <property type="molecule type" value="Genomic_DNA"/>
</dbReference>
<keyword evidence="2" id="KW-1185">Reference proteome</keyword>
<evidence type="ECO:0000313" key="1">
    <source>
        <dbReference type="EMBL" id="KAK2945276.1"/>
    </source>
</evidence>
<evidence type="ECO:0000313" key="2">
    <source>
        <dbReference type="Proteomes" id="UP001281761"/>
    </source>
</evidence>
<comment type="caution">
    <text evidence="1">The sequence shown here is derived from an EMBL/GenBank/DDBJ whole genome shotgun (WGS) entry which is preliminary data.</text>
</comment>
<reference evidence="1 2" key="1">
    <citation type="journal article" date="2022" name="bioRxiv">
        <title>Genomics of Preaxostyla Flagellates Illuminates Evolutionary Transitions and the Path Towards Mitochondrial Loss.</title>
        <authorList>
            <person name="Novak L.V.F."/>
            <person name="Treitli S.C."/>
            <person name="Pyrih J."/>
            <person name="Halakuc P."/>
            <person name="Pipaliya S.V."/>
            <person name="Vacek V."/>
            <person name="Brzon O."/>
            <person name="Soukal P."/>
            <person name="Eme L."/>
            <person name="Dacks J.B."/>
            <person name="Karnkowska A."/>
            <person name="Elias M."/>
            <person name="Hampl V."/>
        </authorList>
    </citation>
    <scope>NUCLEOTIDE SEQUENCE [LARGE SCALE GENOMIC DNA]</scope>
    <source>
        <strain evidence="1">NAU3</strain>
        <tissue evidence="1">Gut</tissue>
    </source>
</reference>
<proteinExistence type="predicted"/>
<protein>
    <submittedName>
        <fullName evidence="1">Uncharacterized protein</fullName>
    </submittedName>
</protein>
<gene>
    <name evidence="1" type="ORF">BLNAU_19777</name>
</gene>